<feature type="signal peptide" evidence="4">
    <location>
        <begin position="1"/>
        <end position="26"/>
    </location>
</feature>
<dbReference type="InterPro" id="IPR016193">
    <property type="entry name" value="Cytidine_deaminase-like"/>
</dbReference>
<dbReference type="GO" id="GO:0008033">
    <property type="term" value="P:tRNA processing"/>
    <property type="evidence" value="ECO:0007669"/>
    <property type="project" value="UniProtKB-KW"/>
</dbReference>
<dbReference type="InterPro" id="IPR002125">
    <property type="entry name" value="CMP_dCMP_dom"/>
</dbReference>
<reference evidence="7" key="1">
    <citation type="submission" date="2025-08" db="UniProtKB">
        <authorList>
            <consortium name="RefSeq"/>
        </authorList>
    </citation>
    <scope>IDENTIFICATION</scope>
    <source>
        <tissue evidence="7">Spleen</tissue>
    </source>
</reference>
<evidence type="ECO:0000313" key="7">
    <source>
        <dbReference type="RefSeq" id="XP_020864456.1"/>
    </source>
</evidence>
<dbReference type="GO" id="GO:0005737">
    <property type="term" value="C:cytoplasm"/>
    <property type="evidence" value="ECO:0007669"/>
    <property type="project" value="TreeGrafter"/>
</dbReference>
<dbReference type="GeneID" id="110223342"/>
<evidence type="ECO:0000256" key="4">
    <source>
        <dbReference type="SAM" id="SignalP"/>
    </source>
</evidence>
<dbReference type="GO" id="GO:0052717">
    <property type="term" value="F:tRNA-specific adenosine-34 deaminase activity"/>
    <property type="evidence" value="ECO:0007669"/>
    <property type="project" value="TreeGrafter"/>
</dbReference>
<dbReference type="CDD" id="cd01285">
    <property type="entry name" value="nucleoside_deaminase"/>
    <property type="match status" value="1"/>
</dbReference>
<feature type="chain" id="PRO_5028279247" evidence="4">
    <location>
        <begin position="27"/>
        <end position="403"/>
    </location>
</feature>
<dbReference type="InParanoid" id="A0A6P5M8H5"/>
<protein>
    <submittedName>
        <fullName evidence="7">Probable inactive tRNA-specific adenosine deaminase-like protein 3 isoform X1</fullName>
    </submittedName>
</protein>
<dbReference type="PROSITE" id="PS51747">
    <property type="entry name" value="CYT_DCMP_DEAMINASES_2"/>
    <property type="match status" value="1"/>
</dbReference>
<keyword evidence="4" id="KW-0732">Signal</keyword>
<organism evidence="6 7">
    <name type="scientific">Phascolarctos cinereus</name>
    <name type="common">Koala</name>
    <dbReference type="NCBI Taxonomy" id="38626"/>
    <lineage>
        <taxon>Eukaryota</taxon>
        <taxon>Metazoa</taxon>
        <taxon>Chordata</taxon>
        <taxon>Craniata</taxon>
        <taxon>Vertebrata</taxon>
        <taxon>Euteleostomi</taxon>
        <taxon>Mammalia</taxon>
        <taxon>Metatheria</taxon>
        <taxon>Diprotodontia</taxon>
        <taxon>Phascolarctidae</taxon>
        <taxon>Phascolarctos</taxon>
    </lineage>
</organism>
<dbReference type="Pfam" id="PF00383">
    <property type="entry name" value="dCMP_cyt_deam_1"/>
    <property type="match status" value="1"/>
</dbReference>
<keyword evidence="2" id="KW-0819">tRNA processing</keyword>
<dbReference type="CTD" id="113179"/>
<dbReference type="RefSeq" id="XP_020864456.1">
    <property type="nucleotide sequence ID" value="XM_021008797.1"/>
</dbReference>
<dbReference type="KEGG" id="pcw:110223342"/>
<evidence type="ECO:0000256" key="3">
    <source>
        <dbReference type="ARBA" id="ARBA00038160"/>
    </source>
</evidence>
<proteinExistence type="inferred from homology"/>
<evidence type="ECO:0000313" key="6">
    <source>
        <dbReference type="Proteomes" id="UP000515140"/>
    </source>
</evidence>
<evidence type="ECO:0000259" key="5">
    <source>
        <dbReference type="PROSITE" id="PS51747"/>
    </source>
</evidence>
<dbReference type="FunCoup" id="A0A6P5M8H5">
    <property type="interactions" value="1914"/>
</dbReference>
<dbReference type="AlphaFoldDB" id="A0A6P5M8H5"/>
<sequence>MDGSKQIPGMCITVLLLSVKCKEVSSREKCQESKSLRPTISVKKMDRVLCPGEHGEENGSVMEHKTIPWQIFPVLSDQQSQGVELVLAYAVPILDKKKTSRLVKEISAVYPLEGQQHLKRVRACTDKASPHPLEMLICLAKPGKEKAEGLHTLSELLPDKQVDCCGLGEPFLVHVPAHPPLTRMQFEEAKFHWPTAFHEDKYVTSALTGHLFSKEEKVKMQTYMKQAIWAAQQGAEKGMKAIGAVVVDPATEAVLAVGHDCRSSSNPLLHATMVCIDLVAQGQGRGTYNFKSHPACSVSSLGNRDPSASKAIRAGTVRKFESRDNGLPYICTGYELYITSEPCVMCAMALVHSRIQRVFYGTASPDGALGTKYKIHTRQDLNHRFEVFRGILEDQCCSLIKDS</sequence>
<dbReference type="Proteomes" id="UP000515140">
    <property type="component" value="Unplaced"/>
</dbReference>
<evidence type="ECO:0000256" key="1">
    <source>
        <dbReference type="ARBA" id="ARBA00001947"/>
    </source>
</evidence>
<comment type="similarity">
    <text evidence="3">Belongs to the cytidine and deoxycytidylate deaminase family. ADAT3 subfamily.</text>
</comment>
<gene>
    <name evidence="7" type="primary">ADAT3</name>
</gene>
<evidence type="ECO:0000256" key="2">
    <source>
        <dbReference type="ARBA" id="ARBA00022694"/>
    </source>
</evidence>
<dbReference type="SUPFAM" id="SSF53927">
    <property type="entry name" value="Cytidine deaminase-like"/>
    <property type="match status" value="1"/>
</dbReference>
<accession>A0A6P5M8H5</accession>
<dbReference type="Gene3D" id="3.40.140.10">
    <property type="entry name" value="Cytidine Deaminase, domain 2"/>
    <property type="match status" value="1"/>
</dbReference>
<dbReference type="GO" id="GO:0005634">
    <property type="term" value="C:nucleus"/>
    <property type="evidence" value="ECO:0007669"/>
    <property type="project" value="TreeGrafter"/>
</dbReference>
<dbReference type="PANTHER" id="PTHR11079:SF156">
    <property type="entry name" value="INACTIVE TRNA-SPECIFIC ADENOSINE DEAMINASE-LIKE PROTEIN 3-RELATED"/>
    <property type="match status" value="1"/>
</dbReference>
<feature type="domain" description="CMP/dCMP-type deaminase" evidence="5">
    <location>
        <begin position="218"/>
        <end position="388"/>
    </location>
</feature>
<dbReference type="PANTHER" id="PTHR11079">
    <property type="entry name" value="CYTOSINE DEAMINASE FAMILY MEMBER"/>
    <property type="match status" value="1"/>
</dbReference>
<name>A0A6P5M8H5_PHACI</name>
<comment type="cofactor">
    <cofactor evidence="1">
        <name>Zn(2+)</name>
        <dbReference type="ChEBI" id="CHEBI:29105"/>
    </cofactor>
</comment>
<keyword evidence="6" id="KW-1185">Reference proteome</keyword>